<sequence length="243" mass="26894">MDRLKRLKGSGHTKQSKTAVLVAVQPAKKGTVALLAETGDQVQGDAIDTYSSPFLAKFTNNPSKYPLGTSNGLIHIATLISELPEASPVATNSTTVLITLYRLLVEWRYDVRKLPRDDPGRASFVSMRVALRPLLKALYQHKADEEIVAGLKDVCLRVLSRCYSDAEQELSNRVTIGQTNWTVGLDDAIYNASKAFDRLQNERIAHIMKHAPTRRAMQAVRRLLVFAANKWPATNPVQALMVG</sequence>
<dbReference type="Pfam" id="PF02840">
    <property type="entry name" value="Prp18"/>
    <property type="match status" value="1"/>
</dbReference>
<dbReference type="SUPFAM" id="SSF47938">
    <property type="entry name" value="Functional domain of the splicing factor Prp18"/>
    <property type="match status" value="1"/>
</dbReference>
<gene>
    <name evidence="9" type="ORF">J8273_3503</name>
</gene>
<dbReference type="Proteomes" id="UP000717585">
    <property type="component" value="Unassembled WGS sequence"/>
</dbReference>
<dbReference type="InterPro" id="IPR039979">
    <property type="entry name" value="PRPF18"/>
</dbReference>
<dbReference type="PANTHER" id="PTHR13007:SF19">
    <property type="entry name" value="PRE-MRNA-SPLICING FACTOR 18"/>
    <property type="match status" value="1"/>
</dbReference>
<comment type="caution">
    <text evidence="9">The sequence shown here is derived from an EMBL/GenBank/DDBJ whole genome shotgun (WGS) entry which is preliminary data.</text>
</comment>
<evidence type="ECO:0000256" key="6">
    <source>
        <dbReference type="ARBA" id="ARBA00023187"/>
    </source>
</evidence>
<evidence type="ECO:0000313" key="9">
    <source>
        <dbReference type="EMBL" id="KAG9393367.1"/>
    </source>
</evidence>
<dbReference type="InterPro" id="IPR004098">
    <property type="entry name" value="Prp18"/>
</dbReference>
<proteinExistence type="inferred from homology"/>
<keyword evidence="10" id="KW-1185">Reference proteome</keyword>
<accession>A0A8J6E3M2</accession>
<evidence type="ECO:0000256" key="5">
    <source>
        <dbReference type="ARBA" id="ARBA00022728"/>
    </source>
</evidence>
<keyword evidence="6" id="KW-0508">mRNA splicing</keyword>
<keyword evidence="4" id="KW-0507">mRNA processing</keyword>
<dbReference type="EMBL" id="JAHDYR010000025">
    <property type="protein sequence ID" value="KAG9393367.1"/>
    <property type="molecule type" value="Genomic_DNA"/>
</dbReference>
<dbReference type="Gene3D" id="1.20.940.10">
    <property type="entry name" value="Functional domain of the splicing factor Prp18"/>
    <property type="match status" value="1"/>
</dbReference>
<evidence type="ECO:0000313" key="10">
    <source>
        <dbReference type="Proteomes" id="UP000717585"/>
    </source>
</evidence>
<evidence type="ECO:0000256" key="3">
    <source>
        <dbReference type="ARBA" id="ARBA00018242"/>
    </source>
</evidence>
<reference evidence="9" key="1">
    <citation type="submission" date="2021-05" db="EMBL/GenBank/DDBJ databases">
        <title>A free-living protist that lacks canonical eukaryotic 1 DNA replication and segregation systems.</title>
        <authorList>
            <person name="Salas-Leiva D.E."/>
            <person name="Tromer E.C."/>
            <person name="Curtis B.A."/>
            <person name="Jerlstrom-Hultqvist J."/>
            <person name="Kolisko M."/>
            <person name="Yi Z."/>
            <person name="Salas-Leiva J.S."/>
            <person name="Gallot-Lavallee L."/>
            <person name="Kops G.J.P.L."/>
            <person name="Archibald J.M."/>
            <person name="Simpson A.G.B."/>
            <person name="Roger A.J."/>
        </authorList>
    </citation>
    <scope>NUCLEOTIDE SEQUENCE</scope>
    <source>
        <strain evidence="9">BICM</strain>
    </source>
</reference>
<keyword evidence="5" id="KW-0747">Spliceosome</keyword>
<protein>
    <recommendedName>
        <fullName evidence="3">Pre-mRNA-splicing factor 18</fullName>
    </recommendedName>
</protein>
<evidence type="ECO:0000256" key="2">
    <source>
        <dbReference type="ARBA" id="ARBA00008137"/>
    </source>
</evidence>
<feature type="domain" description="Prp18" evidence="8">
    <location>
        <begin position="106"/>
        <end position="232"/>
    </location>
</feature>
<dbReference type="OrthoDB" id="10261918at2759"/>
<dbReference type="GO" id="GO:0005682">
    <property type="term" value="C:U5 snRNP"/>
    <property type="evidence" value="ECO:0007669"/>
    <property type="project" value="TreeGrafter"/>
</dbReference>
<organism evidence="9 10">
    <name type="scientific">Carpediemonas membranifera</name>
    <dbReference type="NCBI Taxonomy" id="201153"/>
    <lineage>
        <taxon>Eukaryota</taxon>
        <taxon>Metamonada</taxon>
        <taxon>Carpediemonas-like organisms</taxon>
        <taxon>Carpediemonas</taxon>
    </lineage>
</organism>
<dbReference type="PANTHER" id="PTHR13007">
    <property type="entry name" value="PRE-MRNA SPLICING FACTOR-RELATED"/>
    <property type="match status" value="1"/>
</dbReference>
<evidence type="ECO:0000256" key="4">
    <source>
        <dbReference type="ARBA" id="ARBA00022664"/>
    </source>
</evidence>
<dbReference type="GO" id="GO:0071021">
    <property type="term" value="C:U2-type post-spliceosomal complex"/>
    <property type="evidence" value="ECO:0007669"/>
    <property type="project" value="TreeGrafter"/>
</dbReference>
<dbReference type="AlphaFoldDB" id="A0A8J6E3M2"/>
<comment type="similarity">
    <text evidence="2">Belongs to the PRP18 family.</text>
</comment>
<dbReference type="GO" id="GO:0046540">
    <property type="term" value="C:U4/U6 x U5 tri-snRNP complex"/>
    <property type="evidence" value="ECO:0007669"/>
    <property type="project" value="TreeGrafter"/>
</dbReference>
<dbReference type="GO" id="GO:0000350">
    <property type="term" value="P:generation of catalytic spliceosome for second transesterification step"/>
    <property type="evidence" value="ECO:0007669"/>
    <property type="project" value="TreeGrafter"/>
</dbReference>
<evidence type="ECO:0000256" key="7">
    <source>
        <dbReference type="ARBA" id="ARBA00023242"/>
    </source>
</evidence>
<keyword evidence="7" id="KW-0539">Nucleus</keyword>
<evidence type="ECO:0000256" key="1">
    <source>
        <dbReference type="ARBA" id="ARBA00004123"/>
    </source>
</evidence>
<comment type="subcellular location">
    <subcellularLocation>
        <location evidence="1">Nucleus</location>
    </subcellularLocation>
</comment>
<evidence type="ECO:0000259" key="8">
    <source>
        <dbReference type="Pfam" id="PF02840"/>
    </source>
</evidence>
<name>A0A8J6E3M2_9EUKA</name>